<organism evidence="1 2">
    <name type="scientific">Pleuronectes platessa</name>
    <name type="common">European plaice</name>
    <dbReference type="NCBI Taxonomy" id="8262"/>
    <lineage>
        <taxon>Eukaryota</taxon>
        <taxon>Metazoa</taxon>
        <taxon>Chordata</taxon>
        <taxon>Craniata</taxon>
        <taxon>Vertebrata</taxon>
        <taxon>Euteleostomi</taxon>
        <taxon>Actinopterygii</taxon>
        <taxon>Neopterygii</taxon>
        <taxon>Teleostei</taxon>
        <taxon>Neoteleostei</taxon>
        <taxon>Acanthomorphata</taxon>
        <taxon>Carangaria</taxon>
        <taxon>Pleuronectiformes</taxon>
        <taxon>Pleuronectoidei</taxon>
        <taxon>Pleuronectidae</taxon>
        <taxon>Pleuronectes</taxon>
    </lineage>
</organism>
<evidence type="ECO:0000313" key="1">
    <source>
        <dbReference type="EMBL" id="CAB1450193.1"/>
    </source>
</evidence>
<comment type="caution">
    <text evidence="1">The sequence shown here is derived from an EMBL/GenBank/DDBJ whole genome shotgun (WGS) entry which is preliminary data.</text>
</comment>
<dbReference type="EMBL" id="CADEAL010004045">
    <property type="protein sequence ID" value="CAB1450193.1"/>
    <property type="molecule type" value="Genomic_DNA"/>
</dbReference>
<keyword evidence="2" id="KW-1185">Reference proteome</keyword>
<protein>
    <submittedName>
        <fullName evidence="1">Uncharacterized protein</fullName>
    </submittedName>
</protein>
<sequence length="161" mass="17931">MVACGDLNVACKEGNISPQLELHNEEPEICPVTRFSPLTPTRGLGCLLPLPSVDLRRVLKDDLLRLPRSGAENKRRFIASCSGIKSHKYCLNIPLSCLRARSSSRPARRTCVCPRSRQSVPFSETLDLSNIWMEHDVTQLDESGTEGEIVAVITFGQILKW</sequence>
<evidence type="ECO:0000313" key="2">
    <source>
        <dbReference type="Proteomes" id="UP001153269"/>
    </source>
</evidence>
<dbReference type="AlphaFoldDB" id="A0A9N7YZH9"/>
<dbReference type="Proteomes" id="UP001153269">
    <property type="component" value="Unassembled WGS sequence"/>
</dbReference>
<reference evidence="1" key="1">
    <citation type="submission" date="2020-03" db="EMBL/GenBank/DDBJ databases">
        <authorList>
            <person name="Weist P."/>
        </authorList>
    </citation>
    <scope>NUCLEOTIDE SEQUENCE</scope>
</reference>
<gene>
    <name evidence="1" type="ORF">PLEPLA_LOCUS37882</name>
</gene>
<proteinExistence type="predicted"/>
<name>A0A9N7YZH9_PLEPL</name>
<accession>A0A9N7YZH9</accession>